<gene>
    <name evidence="5" type="primary">si:zfos-1069f5.1</name>
</gene>
<sequence>MTVLRAAPDYSSLLLYGCPQLLLIKRLDSDVILNVSSPLVLQCRGDALVTWQPRLARHKKHIVKGYARTQTQTFRVLRAEAEHTGTYKCVYTNTSLKHIYSTVHVYVGESCVLPCLITNPTLAPITLRLANGSAPPPDLNFTSDPHKGVKLLQLSHTHTGDYVCSAHSGDQLEIFSRTFSINVIPRLQAPPYVFLQQTKYVRIVGEELKISCTTHNPNFNYNITWIHNSSHALRVEEDVKSKGSQLDIESIYTIPEVTADDSGYITCVGTNEAGINSSSTHLQVIDEAYVRLRVVLPSELVGGGGVSEVSEGEDVEVQLLIEAYPDLTTHTWILPYNSTNKGHIYRHGPYRWEASLLLRRVNYQEQGLYTFTALSPKADASISFTLLMYPTPAPPTPTILYL</sequence>
<dbReference type="Pfam" id="PF13927">
    <property type="entry name" value="Ig_3"/>
    <property type="match status" value="1"/>
</dbReference>
<keyword evidence="4" id="KW-1185">Reference proteome</keyword>
<name>A0A8M1KQE5_CLUHA</name>
<keyword evidence="5" id="KW-0675">Receptor</keyword>
<dbReference type="Proteomes" id="UP000515152">
    <property type="component" value="Chromosome 6"/>
</dbReference>
<dbReference type="AlphaFoldDB" id="A0A8M1KQE5"/>
<dbReference type="PANTHER" id="PTHR15360:SF2">
    <property type="entry name" value="PLATELET-DERIVED GROWTH FACTOR RECEPTOR-LIKE PROTEIN"/>
    <property type="match status" value="1"/>
</dbReference>
<dbReference type="InterPro" id="IPR042495">
    <property type="entry name" value="PDGFRL"/>
</dbReference>
<organism evidence="4 5">
    <name type="scientific">Clupea harengus</name>
    <name type="common">Atlantic herring</name>
    <dbReference type="NCBI Taxonomy" id="7950"/>
    <lineage>
        <taxon>Eukaryota</taxon>
        <taxon>Metazoa</taxon>
        <taxon>Chordata</taxon>
        <taxon>Craniata</taxon>
        <taxon>Vertebrata</taxon>
        <taxon>Euteleostomi</taxon>
        <taxon>Actinopterygii</taxon>
        <taxon>Neopterygii</taxon>
        <taxon>Teleostei</taxon>
        <taxon>Clupei</taxon>
        <taxon>Clupeiformes</taxon>
        <taxon>Clupeoidei</taxon>
        <taxon>Clupeidae</taxon>
        <taxon>Clupea</taxon>
    </lineage>
</organism>
<evidence type="ECO:0000313" key="4">
    <source>
        <dbReference type="Proteomes" id="UP000515152"/>
    </source>
</evidence>
<dbReference type="InterPro" id="IPR003599">
    <property type="entry name" value="Ig_sub"/>
</dbReference>
<dbReference type="OrthoDB" id="6077854at2759"/>
<dbReference type="SMART" id="SM00408">
    <property type="entry name" value="IGc2"/>
    <property type="match status" value="3"/>
</dbReference>
<dbReference type="InterPro" id="IPR007110">
    <property type="entry name" value="Ig-like_dom"/>
</dbReference>
<feature type="domain" description="Ig-like" evidence="3">
    <location>
        <begin position="191"/>
        <end position="283"/>
    </location>
</feature>
<dbReference type="InterPro" id="IPR003598">
    <property type="entry name" value="Ig_sub2"/>
</dbReference>
<evidence type="ECO:0000259" key="3">
    <source>
        <dbReference type="PROSITE" id="PS50835"/>
    </source>
</evidence>
<dbReference type="PROSITE" id="PS50835">
    <property type="entry name" value="IG_LIKE"/>
    <property type="match status" value="1"/>
</dbReference>
<dbReference type="GO" id="GO:0002682">
    <property type="term" value="P:regulation of immune system process"/>
    <property type="evidence" value="ECO:0007669"/>
    <property type="project" value="UniProtKB-ARBA"/>
</dbReference>
<accession>A0A8M1KQE5</accession>
<dbReference type="RefSeq" id="XP_042563904.1">
    <property type="nucleotide sequence ID" value="XM_042707970.1"/>
</dbReference>
<reference evidence="5" key="1">
    <citation type="submission" date="2025-08" db="UniProtKB">
        <authorList>
            <consortium name="RefSeq"/>
        </authorList>
    </citation>
    <scope>IDENTIFICATION</scope>
</reference>
<dbReference type="SMART" id="SM00409">
    <property type="entry name" value="IG"/>
    <property type="match status" value="4"/>
</dbReference>
<dbReference type="GO" id="GO:0048513">
    <property type="term" value="P:animal organ development"/>
    <property type="evidence" value="ECO:0007669"/>
    <property type="project" value="UniProtKB-ARBA"/>
</dbReference>
<proteinExistence type="predicted"/>
<dbReference type="GO" id="GO:0030097">
    <property type="term" value="P:hemopoiesis"/>
    <property type="evidence" value="ECO:0007669"/>
    <property type="project" value="UniProtKB-ARBA"/>
</dbReference>
<dbReference type="GO" id="GO:0050793">
    <property type="term" value="P:regulation of developmental process"/>
    <property type="evidence" value="ECO:0007669"/>
    <property type="project" value="UniProtKB-ARBA"/>
</dbReference>
<dbReference type="PANTHER" id="PTHR15360">
    <property type="entry name" value="PLATELET-DERIVED GROWTH FACTOR RECEPTOR LIKE"/>
    <property type="match status" value="1"/>
</dbReference>
<evidence type="ECO:0000256" key="1">
    <source>
        <dbReference type="ARBA" id="ARBA00011360"/>
    </source>
</evidence>
<protein>
    <recommendedName>
        <fullName evidence="2">Platelet-derived growth factor receptor-like protein</fullName>
    </recommendedName>
</protein>
<dbReference type="PIRSF" id="PIRSF000615">
    <property type="entry name" value="TyrPK_CSF1-R"/>
    <property type="match status" value="1"/>
</dbReference>
<dbReference type="FunFam" id="2.60.40.10:FF:001029">
    <property type="entry name" value="Macrophage colony-stimulating factor 1 receptor"/>
    <property type="match status" value="1"/>
</dbReference>
<comment type="subunit">
    <text evidence="1">Forms a complex composed of PDGFRL, TNK2 and GRB2.</text>
</comment>
<evidence type="ECO:0000313" key="5">
    <source>
        <dbReference type="RefSeq" id="XP_042563904.1"/>
    </source>
</evidence>
<dbReference type="KEGG" id="char:116220862"/>
<evidence type="ECO:0000256" key="2">
    <source>
        <dbReference type="ARBA" id="ARBA00019671"/>
    </source>
</evidence>
<dbReference type="GeneID" id="116220862"/>